<name>A0A2U2DT36_9HYPH</name>
<evidence type="ECO:0000313" key="3">
    <source>
        <dbReference type="Proteomes" id="UP000245252"/>
    </source>
</evidence>
<feature type="region of interest" description="Disordered" evidence="1">
    <location>
        <begin position="63"/>
        <end position="92"/>
    </location>
</feature>
<dbReference type="OrthoDB" id="7916376at2"/>
<keyword evidence="3" id="KW-1185">Reference proteome</keyword>
<reference evidence="2 3" key="1">
    <citation type="submission" date="2018-05" db="EMBL/GenBank/DDBJ databases">
        <title>The draft genome of strain NS-104.</title>
        <authorList>
            <person name="Hang P."/>
            <person name="Jiang J."/>
        </authorList>
    </citation>
    <scope>NUCLEOTIDE SEQUENCE [LARGE SCALE GENOMIC DNA]</scope>
    <source>
        <strain evidence="2 3">NS-104</strain>
    </source>
</reference>
<sequence length="138" mass="14498">MQTALILMTILGCDDAVTQCNYIATASPRYTTVALCDAASAGQLARFTDAGYPSVVAVCQKPAETDPQQTASVEKPQSLPETVPQVTAEPETQPGIAARAVTLISDALPTLDGIRTAIGKPSHYASASYSWLARKITD</sequence>
<gene>
    <name evidence="2" type="ORF">DEM27_08850</name>
</gene>
<evidence type="ECO:0000256" key="1">
    <source>
        <dbReference type="SAM" id="MobiDB-lite"/>
    </source>
</evidence>
<accession>A0A2U2DT36</accession>
<evidence type="ECO:0000313" key="2">
    <source>
        <dbReference type="EMBL" id="PWE56486.1"/>
    </source>
</evidence>
<dbReference type="AlphaFoldDB" id="A0A2U2DT36"/>
<proteinExistence type="predicted"/>
<protein>
    <submittedName>
        <fullName evidence="2">Uncharacterized protein</fullName>
    </submittedName>
</protein>
<dbReference type="Proteomes" id="UP000245252">
    <property type="component" value="Unassembled WGS sequence"/>
</dbReference>
<dbReference type="RefSeq" id="WP_109457861.1">
    <property type="nucleotide sequence ID" value="NZ_QFBC01000003.1"/>
</dbReference>
<organism evidence="2 3">
    <name type="scientific">Metarhizobium album</name>
    <dbReference type="NCBI Taxonomy" id="2182425"/>
    <lineage>
        <taxon>Bacteria</taxon>
        <taxon>Pseudomonadati</taxon>
        <taxon>Pseudomonadota</taxon>
        <taxon>Alphaproteobacteria</taxon>
        <taxon>Hyphomicrobiales</taxon>
        <taxon>Rhizobiaceae</taxon>
        <taxon>Metarhizobium</taxon>
    </lineage>
</organism>
<dbReference type="EMBL" id="QFBC01000003">
    <property type="protein sequence ID" value="PWE56486.1"/>
    <property type="molecule type" value="Genomic_DNA"/>
</dbReference>
<comment type="caution">
    <text evidence="2">The sequence shown here is derived from an EMBL/GenBank/DDBJ whole genome shotgun (WGS) entry which is preliminary data.</text>
</comment>